<evidence type="ECO:0000313" key="3">
    <source>
        <dbReference type="EMBL" id="WWC87514.1"/>
    </source>
</evidence>
<protein>
    <recommendedName>
        <fullName evidence="2">CUE domain-containing protein</fullName>
    </recommendedName>
</protein>
<feature type="compositionally biased region" description="Low complexity" evidence="1">
    <location>
        <begin position="98"/>
        <end position="128"/>
    </location>
</feature>
<gene>
    <name evidence="3" type="ORF">L201_002404</name>
</gene>
<feature type="region of interest" description="Disordered" evidence="1">
    <location>
        <begin position="98"/>
        <end position="197"/>
    </location>
</feature>
<dbReference type="AlphaFoldDB" id="A0AAX4JRL0"/>
<evidence type="ECO:0000259" key="2">
    <source>
        <dbReference type="PROSITE" id="PS51140"/>
    </source>
</evidence>
<keyword evidence="4" id="KW-1185">Reference proteome</keyword>
<dbReference type="Proteomes" id="UP001355207">
    <property type="component" value="Chromosome 3"/>
</dbReference>
<dbReference type="RefSeq" id="XP_066074277.1">
    <property type="nucleotide sequence ID" value="XM_066218180.1"/>
</dbReference>
<feature type="compositionally biased region" description="Basic and acidic residues" evidence="1">
    <location>
        <begin position="175"/>
        <end position="197"/>
    </location>
</feature>
<dbReference type="InterPro" id="IPR003892">
    <property type="entry name" value="CUE"/>
</dbReference>
<dbReference type="GO" id="GO:0043130">
    <property type="term" value="F:ubiquitin binding"/>
    <property type="evidence" value="ECO:0007669"/>
    <property type="project" value="InterPro"/>
</dbReference>
<dbReference type="CDD" id="cd14424">
    <property type="entry name" value="CUE_Cue1p_like"/>
    <property type="match status" value="1"/>
</dbReference>
<feature type="compositionally biased region" description="Low complexity" evidence="1">
    <location>
        <begin position="152"/>
        <end position="170"/>
    </location>
</feature>
<dbReference type="Gene3D" id="1.10.8.10">
    <property type="entry name" value="DNA helicase RuvA subunit, C-terminal domain"/>
    <property type="match status" value="1"/>
</dbReference>
<reference evidence="3 4" key="1">
    <citation type="submission" date="2024-01" db="EMBL/GenBank/DDBJ databases">
        <title>Comparative genomics of Cryptococcus and Kwoniella reveals pathogenesis evolution and contrasting modes of karyotype evolution via chromosome fusion or intercentromeric recombination.</title>
        <authorList>
            <person name="Coelho M.A."/>
            <person name="David-Palma M."/>
            <person name="Shea T."/>
            <person name="Bowers K."/>
            <person name="McGinley-Smith S."/>
            <person name="Mohammad A.W."/>
            <person name="Gnirke A."/>
            <person name="Yurkov A.M."/>
            <person name="Nowrousian M."/>
            <person name="Sun S."/>
            <person name="Cuomo C.A."/>
            <person name="Heitman J."/>
        </authorList>
    </citation>
    <scope>NUCLEOTIDE SEQUENCE [LARGE SCALE GENOMIC DNA]</scope>
    <source>
        <strain evidence="3 4">CBS 6074</strain>
    </source>
</reference>
<feature type="domain" description="CUE" evidence="2">
    <location>
        <begin position="37"/>
        <end position="79"/>
    </location>
</feature>
<sequence>MEDIIPTIIIIAAIYFLIRWFTGSKTGNSADGNIRGVTPAMVDTIHSAFPDIPIPNIIYSLSRTKSAQITSEIILERGILPAPPPNFSIPAALLPVSSTTSSSSPSTPTINTNNANNAKSSTNSKNTSLIDRYNLTSRIPSSHKGKEKEIDSASSISIDSDKSSTSPISEVVVPRTEEKGKWEDSREKRESGLKERKEKMILEARRRMLEKQNKVTA</sequence>
<evidence type="ECO:0000256" key="1">
    <source>
        <dbReference type="SAM" id="MobiDB-lite"/>
    </source>
</evidence>
<name>A0AAX4JRL0_9TREE</name>
<dbReference type="PROSITE" id="PS51140">
    <property type="entry name" value="CUE"/>
    <property type="match status" value="1"/>
</dbReference>
<organism evidence="3 4">
    <name type="scientific">Kwoniella dendrophila CBS 6074</name>
    <dbReference type="NCBI Taxonomy" id="1295534"/>
    <lineage>
        <taxon>Eukaryota</taxon>
        <taxon>Fungi</taxon>
        <taxon>Dikarya</taxon>
        <taxon>Basidiomycota</taxon>
        <taxon>Agaricomycotina</taxon>
        <taxon>Tremellomycetes</taxon>
        <taxon>Tremellales</taxon>
        <taxon>Cryptococcaceae</taxon>
        <taxon>Kwoniella</taxon>
    </lineage>
</organism>
<proteinExistence type="predicted"/>
<dbReference type="GeneID" id="91093076"/>
<dbReference type="EMBL" id="CP144100">
    <property type="protein sequence ID" value="WWC87514.1"/>
    <property type="molecule type" value="Genomic_DNA"/>
</dbReference>
<evidence type="ECO:0000313" key="4">
    <source>
        <dbReference type="Proteomes" id="UP001355207"/>
    </source>
</evidence>
<accession>A0AAX4JRL0</accession>